<protein>
    <submittedName>
        <fullName evidence="3">Uncharacterized protein</fullName>
    </submittedName>
</protein>
<organism evidence="3 5">
    <name type="scientific">Puccinia graminis f. sp. tritici</name>
    <dbReference type="NCBI Taxonomy" id="56615"/>
    <lineage>
        <taxon>Eukaryota</taxon>
        <taxon>Fungi</taxon>
        <taxon>Dikarya</taxon>
        <taxon>Basidiomycota</taxon>
        <taxon>Pucciniomycotina</taxon>
        <taxon>Pucciniomycetes</taxon>
        <taxon>Pucciniales</taxon>
        <taxon>Pucciniaceae</taxon>
        <taxon>Puccinia</taxon>
    </lineage>
</organism>
<gene>
    <name evidence="2" type="ORF">PGT21_003192</name>
    <name evidence="3" type="ORF">PGTUg99_003872</name>
</gene>
<evidence type="ECO:0000256" key="1">
    <source>
        <dbReference type="SAM" id="MobiDB-lite"/>
    </source>
</evidence>
<reference evidence="4 5" key="1">
    <citation type="submission" date="2019-05" db="EMBL/GenBank/DDBJ databases">
        <title>Emergence of the Ug99 lineage of the wheat stem rust pathogen through somatic hybridization.</title>
        <authorList>
            <person name="Li F."/>
            <person name="Upadhyaya N.M."/>
            <person name="Sperschneider J."/>
            <person name="Matny O."/>
            <person name="Nguyen-Phuc H."/>
            <person name="Mago R."/>
            <person name="Raley C."/>
            <person name="Miller M.E."/>
            <person name="Silverstein K.A.T."/>
            <person name="Henningsen E."/>
            <person name="Hirsch C.D."/>
            <person name="Visser B."/>
            <person name="Pretorius Z.A."/>
            <person name="Steffenson B.J."/>
            <person name="Schwessinger B."/>
            <person name="Dodds P.N."/>
            <person name="Figueroa M."/>
        </authorList>
    </citation>
    <scope>NUCLEOTIDE SEQUENCE [LARGE SCALE GENOMIC DNA]</scope>
    <source>
        <strain evidence="2">21-0</strain>
        <strain evidence="3 5">Ug99</strain>
    </source>
</reference>
<dbReference type="EMBL" id="VDEP01000244">
    <property type="protein sequence ID" value="KAA1120375.1"/>
    <property type="molecule type" value="Genomic_DNA"/>
</dbReference>
<evidence type="ECO:0000313" key="4">
    <source>
        <dbReference type="Proteomes" id="UP000324748"/>
    </source>
</evidence>
<evidence type="ECO:0000313" key="2">
    <source>
        <dbReference type="EMBL" id="KAA1080343.1"/>
    </source>
</evidence>
<dbReference type="AlphaFoldDB" id="A0A5B0R5W7"/>
<dbReference type="Proteomes" id="UP000325313">
    <property type="component" value="Unassembled WGS sequence"/>
</dbReference>
<dbReference type="Proteomes" id="UP000324748">
    <property type="component" value="Unassembled WGS sequence"/>
</dbReference>
<accession>A0A5B0R5W7</accession>
<dbReference type="EMBL" id="VSWC01000131">
    <property type="protein sequence ID" value="KAA1080343.1"/>
    <property type="molecule type" value="Genomic_DNA"/>
</dbReference>
<feature type="region of interest" description="Disordered" evidence="1">
    <location>
        <begin position="93"/>
        <end position="116"/>
    </location>
</feature>
<evidence type="ECO:0000313" key="3">
    <source>
        <dbReference type="EMBL" id="KAA1120375.1"/>
    </source>
</evidence>
<name>A0A5B0R5W7_PUCGR</name>
<evidence type="ECO:0000313" key="5">
    <source>
        <dbReference type="Proteomes" id="UP000325313"/>
    </source>
</evidence>
<sequence>MCYPQPSQEELQRLIEIFSEEQETPQVPGWQITWQNIKPALGFKGWFSIPVKQPETLYLSDEVCCKIFQGIDTVELTLASSWESNNKSSVAAWINSSPHLPSPPGEPNRSPGPRYATSPGHIITHLHIKYVDLLHHTH</sequence>
<comment type="caution">
    <text evidence="3">The sequence shown here is derived from an EMBL/GenBank/DDBJ whole genome shotgun (WGS) entry which is preliminary data.</text>
</comment>
<keyword evidence="4" id="KW-1185">Reference proteome</keyword>
<proteinExistence type="predicted"/>